<keyword evidence="4" id="KW-1185">Reference proteome</keyword>
<dbReference type="AlphaFoldDB" id="A0A2M9B8E8"/>
<name>A0A2M9B8E8_9ACTN</name>
<accession>A0A2M9B8E8</accession>
<dbReference type="InterPro" id="IPR018146">
    <property type="entry name" value="Glyoxalase_1_CS"/>
</dbReference>
<comment type="caution">
    <text evidence="3">The sequence shown here is derived from an EMBL/GenBank/DDBJ whole genome shotgun (WGS) entry which is preliminary data.</text>
</comment>
<dbReference type="Pfam" id="PF00903">
    <property type="entry name" value="Glyoxalase"/>
    <property type="match status" value="1"/>
</dbReference>
<dbReference type="GO" id="GO:0046872">
    <property type="term" value="F:metal ion binding"/>
    <property type="evidence" value="ECO:0007669"/>
    <property type="project" value="UniProtKB-KW"/>
</dbReference>
<sequence length="162" mass="17856">MAAFSGVNHVAFSVRDLEVSTRFYADVLGFLPLLDFGYGRVCMDRESGFTIALIRHPNGSSDRFSELTTGLDHLGLAAADRAELDEWVERFDAAGVEYTPIQEQPLGWHLNFRDPDGIALEFHAPSPMYAAALADLRSRDVPDSEIREVAEGMLGSEVVARP</sequence>
<evidence type="ECO:0000313" key="3">
    <source>
        <dbReference type="EMBL" id="PJJ54226.1"/>
    </source>
</evidence>
<keyword evidence="3" id="KW-0223">Dioxygenase</keyword>
<dbReference type="InterPro" id="IPR029068">
    <property type="entry name" value="Glyas_Bleomycin-R_OHBP_Dase"/>
</dbReference>
<organism evidence="3 4">
    <name type="scientific">Mumia flava</name>
    <dbReference type="NCBI Taxonomy" id="1348852"/>
    <lineage>
        <taxon>Bacteria</taxon>
        <taxon>Bacillati</taxon>
        <taxon>Actinomycetota</taxon>
        <taxon>Actinomycetes</taxon>
        <taxon>Propionibacteriales</taxon>
        <taxon>Nocardioidaceae</taxon>
        <taxon>Mumia</taxon>
    </lineage>
</organism>
<dbReference type="OrthoDB" id="317332at2"/>
<dbReference type="RefSeq" id="WP_100415417.1">
    <property type="nucleotide sequence ID" value="NZ_PGEZ01000002.1"/>
</dbReference>
<dbReference type="SUPFAM" id="SSF54593">
    <property type="entry name" value="Glyoxalase/Bleomycin resistance protein/Dihydroxybiphenyl dioxygenase"/>
    <property type="match status" value="1"/>
</dbReference>
<dbReference type="PANTHER" id="PTHR21366:SF31">
    <property type="entry name" value="METALLOTHIOL TRANSFERASE FOSB"/>
    <property type="match status" value="1"/>
</dbReference>
<gene>
    <name evidence="3" type="ORF">CLV56_3734</name>
</gene>
<dbReference type="EMBL" id="PGEZ01000002">
    <property type="protein sequence ID" value="PJJ54226.1"/>
    <property type="molecule type" value="Genomic_DNA"/>
</dbReference>
<dbReference type="InterPro" id="IPR004360">
    <property type="entry name" value="Glyas_Fos-R_dOase_dom"/>
</dbReference>
<reference evidence="3 4" key="1">
    <citation type="submission" date="2017-11" db="EMBL/GenBank/DDBJ databases">
        <title>Genomic Encyclopedia of Archaeal and Bacterial Type Strains, Phase II (KMG-II): From Individual Species to Whole Genera.</title>
        <authorList>
            <person name="Goeker M."/>
        </authorList>
    </citation>
    <scope>NUCLEOTIDE SEQUENCE [LARGE SCALE GENOMIC DNA]</scope>
    <source>
        <strain evidence="3 4">DSM 27763</strain>
    </source>
</reference>
<dbReference type="PROSITE" id="PS51819">
    <property type="entry name" value="VOC"/>
    <property type="match status" value="1"/>
</dbReference>
<evidence type="ECO:0000313" key="4">
    <source>
        <dbReference type="Proteomes" id="UP000230842"/>
    </source>
</evidence>
<dbReference type="PANTHER" id="PTHR21366">
    <property type="entry name" value="GLYOXALASE FAMILY PROTEIN"/>
    <property type="match status" value="1"/>
</dbReference>
<proteinExistence type="predicted"/>
<keyword evidence="3" id="KW-0456">Lyase</keyword>
<keyword evidence="3" id="KW-0560">Oxidoreductase</keyword>
<dbReference type="GO" id="GO:0004462">
    <property type="term" value="F:lactoylglutathione lyase activity"/>
    <property type="evidence" value="ECO:0007669"/>
    <property type="project" value="InterPro"/>
</dbReference>
<keyword evidence="1" id="KW-0479">Metal-binding</keyword>
<dbReference type="InterPro" id="IPR037523">
    <property type="entry name" value="VOC_core"/>
</dbReference>
<dbReference type="Gene3D" id="3.10.180.10">
    <property type="entry name" value="2,3-Dihydroxybiphenyl 1,2-Dioxygenase, domain 1"/>
    <property type="match status" value="1"/>
</dbReference>
<dbReference type="PROSITE" id="PS00934">
    <property type="entry name" value="GLYOXALASE_I_1"/>
    <property type="match status" value="1"/>
</dbReference>
<dbReference type="GO" id="GO:0051213">
    <property type="term" value="F:dioxygenase activity"/>
    <property type="evidence" value="ECO:0007669"/>
    <property type="project" value="UniProtKB-KW"/>
</dbReference>
<dbReference type="Proteomes" id="UP000230842">
    <property type="component" value="Unassembled WGS sequence"/>
</dbReference>
<evidence type="ECO:0000259" key="2">
    <source>
        <dbReference type="PROSITE" id="PS51819"/>
    </source>
</evidence>
<evidence type="ECO:0000256" key="1">
    <source>
        <dbReference type="ARBA" id="ARBA00022723"/>
    </source>
</evidence>
<dbReference type="InterPro" id="IPR050383">
    <property type="entry name" value="GlyoxalaseI/FosfomycinResist"/>
</dbReference>
<protein>
    <submittedName>
        <fullName evidence="3">Catechol 2,3-dioxygenase-like lactoylglutathione lyase family enzyme</fullName>
    </submittedName>
</protein>
<feature type="domain" description="VOC" evidence="2">
    <location>
        <begin position="6"/>
        <end position="125"/>
    </location>
</feature>